<protein>
    <submittedName>
        <fullName evidence="3">Cation channel sperm-associated protein subunit delta</fullName>
    </submittedName>
</protein>
<evidence type="ECO:0000256" key="1">
    <source>
        <dbReference type="SAM" id="MobiDB-lite"/>
    </source>
</evidence>
<proteinExistence type="predicted"/>
<feature type="region of interest" description="Disordered" evidence="1">
    <location>
        <begin position="232"/>
        <end position="262"/>
    </location>
</feature>
<dbReference type="AlphaFoldDB" id="A0A226E1T9"/>
<name>A0A226E1T9_FOLCA</name>
<sequence>MPIEAPHWLECHERMEGVHAPYGTSLADLGTGFDGDGDPDGPPKFPVDVVMMFQSPAKCDVQDDHFAPDLRILTEDMNKNTSLGLKYNNSYILIEIFGASGFKYDKTAKESGCLYPPQRRESLVKEWKANFRPTQRVHSPNPLHIWNKSNYKPLSLPKATELDPFLSLIWFVGFTILWVVLVVLGYYCRKSQIRKQYYEEARAERLKQAAWAVIYRYEKLLHESENKQLENEMTDYARKLDKEERKKMKKGREERGSAGEKK</sequence>
<dbReference type="OrthoDB" id="5572814at2759"/>
<accession>A0A226E1T9</accession>
<keyword evidence="2" id="KW-1133">Transmembrane helix</keyword>
<evidence type="ECO:0000313" key="4">
    <source>
        <dbReference type="Proteomes" id="UP000198287"/>
    </source>
</evidence>
<organism evidence="3 4">
    <name type="scientific">Folsomia candida</name>
    <name type="common">Springtail</name>
    <dbReference type="NCBI Taxonomy" id="158441"/>
    <lineage>
        <taxon>Eukaryota</taxon>
        <taxon>Metazoa</taxon>
        <taxon>Ecdysozoa</taxon>
        <taxon>Arthropoda</taxon>
        <taxon>Hexapoda</taxon>
        <taxon>Collembola</taxon>
        <taxon>Entomobryomorpha</taxon>
        <taxon>Isotomoidea</taxon>
        <taxon>Isotomidae</taxon>
        <taxon>Proisotominae</taxon>
        <taxon>Folsomia</taxon>
    </lineage>
</organism>
<comment type="caution">
    <text evidence="3">The sequence shown here is derived from an EMBL/GenBank/DDBJ whole genome shotgun (WGS) entry which is preliminary data.</text>
</comment>
<evidence type="ECO:0000256" key="2">
    <source>
        <dbReference type="SAM" id="Phobius"/>
    </source>
</evidence>
<dbReference type="EMBL" id="LNIX01000008">
    <property type="protein sequence ID" value="OXA50947.1"/>
    <property type="molecule type" value="Genomic_DNA"/>
</dbReference>
<dbReference type="Proteomes" id="UP000198287">
    <property type="component" value="Unassembled WGS sequence"/>
</dbReference>
<feature type="transmembrane region" description="Helical" evidence="2">
    <location>
        <begin position="165"/>
        <end position="188"/>
    </location>
</feature>
<keyword evidence="4" id="KW-1185">Reference proteome</keyword>
<keyword evidence="2" id="KW-0812">Transmembrane</keyword>
<keyword evidence="2" id="KW-0472">Membrane</keyword>
<gene>
    <name evidence="3" type="ORF">Fcan01_14068</name>
</gene>
<evidence type="ECO:0000313" key="3">
    <source>
        <dbReference type="EMBL" id="OXA50947.1"/>
    </source>
</evidence>
<dbReference type="STRING" id="158441.A0A226E1T9"/>
<reference evidence="3 4" key="1">
    <citation type="submission" date="2015-12" db="EMBL/GenBank/DDBJ databases">
        <title>The genome of Folsomia candida.</title>
        <authorList>
            <person name="Faddeeva A."/>
            <person name="Derks M.F."/>
            <person name="Anvar Y."/>
            <person name="Smit S."/>
            <person name="Van Straalen N."/>
            <person name="Roelofs D."/>
        </authorList>
    </citation>
    <scope>NUCLEOTIDE SEQUENCE [LARGE SCALE GENOMIC DNA]</scope>
    <source>
        <strain evidence="3 4">VU population</strain>
        <tissue evidence="3">Whole body</tissue>
    </source>
</reference>